<reference evidence="2 3" key="1">
    <citation type="journal article" date="2012" name="J. Bacteriol.">
        <title>Complete genome sequence of strain 1860, a crenarchaeon of the genus pyrobaculum able to grow with various electron acceptors.</title>
        <authorList>
            <person name="Mardanov A.V."/>
            <person name="Gumerov V.M."/>
            <person name="Slobodkina G.B."/>
            <person name="Beletsky A.V."/>
            <person name="Bonch-Osmolovskaya E.A."/>
            <person name="Ravin N.V."/>
            <person name="Skryabin K.G."/>
        </authorList>
    </citation>
    <scope>NUCLEOTIDE SEQUENCE [LARGE SCALE GENOMIC DNA]</scope>
    <source>
        <strain evidence="2 3">1860</strain>
    </source>
</reference>
<evidence type="ECO:0000313" key="3">
    <source>
        <dbReference type="Proteomes" id="UP000005867"/>
    </source>
</evidence>
<sequence>MGLEDWFERGISFMKMAYIALRSGVYNLACFNAHQALEMFLKGLIVDATGSHPFTHSITELLEVLKKLGREVPEELFREAEWMEPHYILARYPARGVKPYTEGTAKRCIAAMELIVSLVERWSGREIPRGG</sequence>
<dbReference type="Pfam" id="PF05168">
    <property type="entry name" value="HEPN"/>
    <property type="match status" value="1"/>
</dbReference>
<dbReference type="HOGENOM" id="CLU_123170_2_0_2"/>
<dbReference type="InterPro" id="IPR007842">
    <property type="entry name" value="HEPN_dom"/>
</dbReference>
<dbReference type="KEGG" id="pyr:P186_0929"/>
<evidence type="ECO:0000259" key="1">
    <source>
        <dbReference type="PROSITE" id="PS50910"/>
    </source>
</evidence>
<dbReference type="Proteomes" id="UP000005867">
    <property type="component" value="Chromosome"/>
</dbReference>
<dbReference type="GeneID" id="11595188"/>
<dbReference type="PROSITE" id="PS50910">
    <property type="entry name" value="HEPN"/>
    <property type="match status" value="1"/>
</dbReference>
<organism evidence="2 3">
    <name type="scientific">Pyrobaculum ferrireducens</name>
    <dbReference type="NCBI Taxonomy" id="1104324"/>
    <lineage>
        <taxon>Archaea</taxon>
        <taxon>Thermoproteota</taxon>
        <taxon>Thermoprotei</taxon>
        <taxon>Thermoproteales</taxon>
        <taxon>Thermoproteaceae</taxon>
        <taxon>Pyrobaculum</taxon>
    </lineage>
</organism>
<dbReference type="OrthoDB" id="359241at2157"/>
<evidence type="ECO:0000313" key="2">
    <source>
        <dbReference type="EMBL" id="AET32370.1"/>
    </source>
</evidence>
<proteinExistence type="predicted"/>
<feature type="domain" description="HEPN" evidence="1">
    <location>
        <begin position="7"/>
        <end position="115"/>
    </location>
</feature>
<name>G7VB60_9CREN</name>
<dbReference type="Gene3D" id="1.20.120.330">
    <property type="entry name" value="Nucleotidyltransferases domain 2"/>
    <property type="match status" value="1"/>
</dbReference>
<dbReference type="SUPFAM" id="SSF81593">
    <property type="entry name" value="Nucleotidyltransferase substrate binding subunit/domain"/>
    <property type="match status" value="1"/>
</dbReference>
<dbReference type="eggNOG" id="arCOG01191">
    <property type="taxonomic scope" value="Archaea"/>
</dbReference>
<gene>
    <name evidence="2" type="ORF">P186_0929</name>
</gene>
<dbReference type="BioCyc" id="PSP1104324:GJSN-909-MONOMER"/>
<dbReference type="STRING" id="1104324.P186_0929"/>
<accession>G7VB60</accession>
<dbReference type="AlphaFoldDB" id="G7VB60"/>
<dbReference type="SMART" id="SM00748">
    <property type="entry name" value="HEPN"/>
    <property type="match status" value="1"/>
</dbReference>
<dbReference type="RefSeq" id="WP_014288198.1">
    <property type="nucleotide sequence ID" value="NC_016645.1"/>
</dbReference>
<dbReference type="EMBL" id="CP003098">
    <property type="protein sequence ID" value="AET32370.1"/>
    <property type="molecule type" value="Genomic_DNA"/>
</dbReference>
<protein>
    <recommendedName>
        <fullName evidence="1">HEPN domain-containing protein</fullName>
    </recommendedName>
</protein>
<keyword evidence="3" id="KW-1185">Reference proteome</keyword>